<keyword evidence="2" id="KW-1185">Reference proteome</keyword>
<reference evidence="1" key="1">
    <citation type="submission" date="2007-11" db="EMBL/GenBank/DDBJ databases">
        <authorList>
            <person name="Fulton L."/>
            <person name="Clifton S."/>
            <person name="Fulton B."/>
            <person name="Xu J."/>
            <person name="Minx P."/>
            <person name="Pepin K.H."/>
            <person name="Johnson M."/>
            <person name="Thiruvilangam P."/>
            <person name="Bhonagiri V."/>
            <person name="Nash W.E."/>
            <person name="Mardis E.R."/>
            <person name="Wilson R.K."/>
        </authorList>
    </citation>
    <scope>NUCLEOTIDE SEQUENCE [LARGE SCALE GENOMIC DNA]</scope>
    <source>
        <strain evidence="1">DSM 17241</strain>
    </source>
</reference>
<evidence type="ECO:0000313" key="2">
    <source>
        <dbReference type="Proteomes" id="UP000003803"/>
    </source>
</evidence>
<sequence>MECLDTSVKPPSFSANGSKNRIKKLRNPKVFRLQGSIFFN</sequence>
<evidence type="ECO:0000313" key="1">
    <source>
        <dbReference type="EMBL" id="EDS09826.1"/>
    </source>
</evidence>
<reference evidence="1" key="2">
    <citation type="submission" date="2013-09" db="EMBL/GenBank/DDBJ databases">
        <title>Draft genome sequence of Anaerotruncus colihominis(DSM 17241).</title>
        <authorList>
            <person name="Sudarsanam P."/>
            <person name="Ley R."/>
            <person name="Guruge J."/>
            <person name="Turnbaugh P.J."/>
            <person name="Mahowald M."/>
            <person name="Liep D."/>
            <person name="Gordon J."/>
        </authorList>
    </citation>
    <scope>NUCLEOTIDE SEQUENCE</scope>
    <source>
        <strain evidence="1">DSM 17241</strain>
    </source>
</reference>
<proteinExistence type="predicted"/>
<protein>
    <submittedName>
        <fullName evidence="1">Uncharacterized protein</fullName>
    </submittedName>
</protein>
<dbReference type="EMBL" id="ABGD02000025">
    <property type="protein sequence ID" value="EDS09826.1"/>
    <property type="molecule type" value="Genomic_DNA"/>
</dbReference>
<gene>
    <name evidence="1" type="ORF">ANACOL_03271</name>
</gene>
<organism evidence="1 2">
    <name type="scientific">Anaerotruncus colihominis DSM 17241</name>
    <dbReference type="NCBI Taxonomy" id="445972"/>
    <lineage>
        <taxon>Bacteria</taxon>
        <taxon>Bacillati</taxon>
        <taxon>Bacillota</taxon>
        <taxon>Clostridia</taxon>
        <taxon>Eubacteriales</taxon>
        <taxon>Oscillospiraceae</taxon>
        <taxon>Anaerotruncus</taxon>
    </lineage>
</organism>
<dbReference type="Proteomes" id="UP000003803">
    <property type="component" value="Unassembled WGS sequence"/>
</dbReference>
<accession>B0PEP2</accession>
<comment type="caution">
    <text evidence="1">The sequence shown here is derived from an EMBL/GenBank/DDBJ whole genome shotgun (WGS) entry which is preliminary data.</text>
</comment>
<dbReference type="HOGENOM" id="CLU_3283920_0_0_9"/>
<dbReference type="AlphaFoldDB" id="B0PEP2"/>
<name>B0PEP2_9FIRM</name>